<dbReference type="InterPro" id="IPR051533">
    <property type="entry name" value="WaaL-like"/>
</dbReference>
<feature type="transmembrane region" description="Helical" evidence="5">
    <location>
        <begin position="108"/>
        <end position="127"/>
    </location>
</feature>
<evidence type="ECO:0000256" key="1">
    <source>
        <dbReference type="ARBA" id="ARBA00004141"/>
    </source>
</evidence>
<name>A0ABV7XCX5_9SPHN</name>
<evidence type="ECO:0000256" key="3">
    <source>
        <dbReference type="ARBA" id="ARBA00022989"/>
    </source>
</evidence>
<feature type="transmembrane region" description="Helical" evidence="5">
    <location>
        <begin position="139"/>
        <end position="159"/>
    </location>
</feature>
<evidence type="ECO:0000256" key="4">
    <source>
        <dbReference type="ARBA" id="ARBA00023136"/>
    </source>
</evidence>
<feature type="transmembrane region" description="Helical" evidence="5">
    <location>
        <begin position="396"/>
        <end position="415"/>
    </location>
</feature>
<dbReference type="GO" id="GO:0016874">
    <property type="term" value="F:ligase activity"/>
    <property type="evidence" value="ECO:0007669"/>
    <property type="project" value="UniProtKB-KW"/>
</dbReference>
<evidence type="ECO:0000313" key="7">
    <source>
        <dbReference type="EMBL" id="MFC3714016.1"/>
    </source>
</evidence>
<proteinExistence type="predicted"/>
<feature type="transmembrane region" description="Helical" evidence="5">
    <location>
        <begin position="366"/>
        <end position="384"/>
    </location>
</feature>
<keyword evidence="3 5" id="KW-1133">Transmembrane helix</keyword>
<feature type="transmembrane region" description="Helical" evidence="5">
    <location>
        <begin position="280"/>
        <end position="300"/>
    </location>
</feature>
<reference evidence="8" key="1">
    <citation type="journal article" date="2019" name="Int. J. Syst. Evol. Microbiol.">
        <title>The Global Catalogue of Microorganisms (GCM) 10K type strain sequencing project: providing services to taxonomists for standard genome sequencing and annotation.</title>
        <authorList>
            <consortium name="The Broad Institute Genomics Platform"/>
            <consortium name="The Broad Institute Genome Sequencing Center for Infectious Disease"/>
            <person name="Wu L."/>
            <person name="Ma J."/>
        </authorList>
    </citation>
    <scope>NUCLEOTIDE SEQUENCE [LARGE SCALE GENOMIC DNA]</scope>
    <source>
        <strain evidence="8">KCTC 42644</strain>
    </source>
</reference>
<evidence type="ECO:0000256" key="2">
    <source>
        <dbReference type="ARBA" id="ARBA00022692"/>
    </source>
</evidence>
<dbReference type="RefSeq" id="WP_380863060.1">
    <property type="nucleotide sequence ID" value="NZ_JBHRXV010000011.1"/>
</dbReference>
<keyword evidence="8" id="KW-1185">Reference proteome</keyword>
<protein>
    <submittedName>
        <fullName evidence="7">O-antigen ligase family protein</fullName>
    </submittedName>
</protein>
<evidence type="ECO:0000313" key="8">
    <source>
        <dbReference type="Proteomes" id="UP001595615"/>
    </source>
</evidence>
<accession>A0ABV7XCX5</accession>
<feature type="transmembrane region" description="Helical" evidence="5">
    <location>
        <begin position="187"/>
        <end position="206"/>
    </location>
</feature>
<sequence>MAAMVRPLLLALLVLAPLPFGANRPFAWSLIALLAGLMLVARARALQDGASLTWHRALWVPFGIAGAVTLWAVVQTFVPAGAADPLWVSAQTALGAPVFPRLGFAPDAALTGILRWLSYIGVFWLALQLSRDSDRAWALLRWLAWASIAYAAYGLITYLSGNDWLLWFPRWAYHDDLTSTFVNRNSYATYAAIGVLICATLAIRAFRTKYRLSDRSMARSQRLVDAFIGSSLAYTLAALLVAMAWLQTHSRMGFAAGATGMLAFLLLARGMSAGARALTFVLLLGVAGFLIAVSGGGTIARLEATQTFDRAELFEQVIRGIETAPWTGYGLGSFPSLFPMFRAPGFASGQTFPEAHNSYLELAFELGIPAAVAIVVAFVWLTAFNLRGALTRQRDALIPTLGVATSVVVGVHAITDFSAQMPAVAVTYAALLGIATAQSWSLASTLRQLKPANRT</sequence>
<dbReference type="InterPro" id="IPR007016">
    <property type="entry name" value="O-antigen_ligase-rel_domated"/>
</dbReference>
<keyword evidence="4 5" id="KW-0472">Membrane</keyword>
<feature type="transmembrane region" description="Helical" evidence="5">
    <location>
        <begin position="31"/>
        <end position="46"/>
    </location>
</feature>
<evidence type="ECO:0000256" key="5">
    <source>
        <dbReference type="SAM" id="Phobius"/>
    </source>
</evidence>
<organism evidence="7 8">
    <name type="scientific">Sphingoaurantiacus capsulatus</name>
    <dbReference type="NCBI Taxonomy" id="1771310"/>
    <lineage>
        <taxon>Bacteria</taxon>
        <taxon>Pseudomonadati</taxon>
        <taxon>Pseudomonadota</taxon>
        <taxon>Alphaproteobacteria</taxon>
        <taxon>Sphingomonadales</taxon>
        <taxon>Sphingosinicellaceae</taxon>
        <taxon>Sphingoaurantiacus</taxon>
    </lineage>
</organism>
<dbReference type="EMBL" id="JBHRXV010000011">
    <property type="protein sequence ID" value="MFC3714016.1"/>
    <property type="molecule type" value="Genomic_DNA"/>
</dbReference>
<comment type="caution">
    <text evidence="7">The sequence shown here is derived from an EMBL/GenBank/DDBJ whole genome shotgun (WGS) entry which is preliminary data.</text>
</comment>
<dbReference type="PANTHER" id="PTHR37422">
    <property type="entry name" value="TEICHURONIC ACID BIOSYNTHESIS PROTEIN TUAE"/>
    <property type="match status" value="1"/>
</dbReference>
<keyword evidence="2 5" id="KW-0812">Transmembrane</keyword>
<feature type="transmembrane region" description="Helical" evidence="5">
    <location>
        <begin position="421"/>
        <end position="443"/>
    </location>
</feature>
<gene>
    <name evidence="7" type="ORF">ACFOMD_15700</name>
</gene>
<comment type="subcellular location">
    <subcellularLocation>
        <location evidence="1">Membrane</location>
        <topology evidence="1">Multi-pass membrane protein</topology>
    </subcellularLocation>
</comment>
<feature type="transmembrane region" description="Helical" evidence="5">
    <location>
        <begin position="226"/>
        <end position="246"/>
    </location>
</feature>
<evidence type="ECO:0000259" key="6">
    <source>
        <dbReference type="Pfam" id="PF04932"/>
    </source>
</evidence>
<dbReference type="PANTHER" id="PTHR37422:SF23">
    <property type="entry name" value="TEICHURONIC ACID BIOSYNTHESIS PROTEIN TUAE"/>
    <property type="match status" value="1"/>
</dbReference>
<feature type="transmembrane region" description="Helical" evidence="5">
    <location>
        <begin position="58"/>
        <end position="78"/>
    </location>
</feature>
<feature type="transmembrane region" description="Helical" evidence="5">
    <location>
        <begin position="252"/>
        <end position="268"/>
    </location>
</feature>
<feature type="domain" description="O-antigen ligase-related" evidence="6">
    <location>
        <begin position="236"/>
        <end position="374"/>
    </location>
</feature>
<dbReference type="Proteomes" id="UP001595615">
    <property type="component" value="Unassembled WGS sequence"/>
</dbReference>
<keyword evidence="7" id="KW-0436">Ligase</keyword>
<dbReference type="Pfam" id="PF04932">
    <property type="entry name" value="Wzy_C"/>
    <property type="match status" value="1"/>
</dbReference>